<dbReference type="Gene3D" id="3.30.70.1320">
    <property type="entry name" value="Multidrug efflux transporter AcrB pore domain like"/>
    <property type="match status" value="1"/>
</dbReference>
<dbReference type="Gene3D" id="3.30.70.1430">
    <property type="entry name" value="Multidrug efflux transporter AcrB pore domain"/>
    <property type="match status" value="2"/>
</dbReference>
<evidence type="ECO:0000256" key="1">
    <source>
        <dbReference type="SAM" id="Phobius"/>
    </source>
</evidence>
<proteinExistence type="predicted"/>
<keyword evidence="1" id="KW-0472">Membrane</keyword>
<dbReference type="PRINTS" id="PR00702">
    <property type="entry name" value="ACRIFLAVINRP"/>
</dbReference>
<comment type="caution">
    <text evidence="2">The sequence shown here is derived from an EMBL/GenBank/DDBJ whole genome shotgun (WGS) entry which is preliminary data.</text>
</comment>
<dbReference type="AlphaFoldDB" id="A0A3L7DTU9"/>
<dbReference type="InterPro" id="IPR027463">
    <property type="entry name" value="AcrB_DN_DC_subdom"/>
</dbReference>
<evidence type="ECO:0000313" key="3">
    <source>
        <dbReference type="Proteomes" id="UP000265509"/>
    </source>
</evidence>
<feature type="transmembrane region" description="Helical" evidence="1">
    <location>
        <begin position="523"/>
        <end position="541"/>
    </location>
</feature>
<dbReference type="OrthoDB" id="9757940at2"/>
<dbReference type="EMBL" id="QRAN01000025">
    <property type="protein sequence ID" value="RLQ20516.1"/>
    <property type="molecule type" value="Genomic_DNA"/>
</dbReference>
<dbReference type="PANTHER" id="PTHR32063:SF18">
    <property type="entry name" value="CATION EFFLUX SYSTEM PROTEIN"/>
    <property type="match status" value="1"/>
</dbReference>
<dbReference type="GO" id="GO:0042910">
    <property type="term" value="F:xenobiotic transmembrane transporter activity"/>
    <property type="evidence" value="ECO:0007669"/>
    <property type="project" value="TreeGrafter"/>
</dbReference>
<dbReference type="Gene3D" id="1.20.1640.10">
    <property type="entry name" value="Multidrug efflux transporter AcrB transmembrane domain"/>
    <property type="match status" value="2"/>
</dbReference>
<dbReference type="PANTHER" id="PTHR32063">
    <property type="match status" value="1"/>
</dbReference>
<dbReference type="SUPFAM" id="SSF82714">
    <property type="entry name" value="Multidrug efflux transporter AcrB TolC docking domain, DN and DC subdomains"/>
    <property type="match status" value="2"/>
</dbReference>
<dbReference type="Gene3D" id="3.30.70.1440">
    <property type="entry name" value="Multidrug efflux transporter AcrB pore domain"/>
    <property type="match status" value="1"/>
</dbReference>
<dbReference type="Proteomes" id="UP000265509">
    <property type="component" value="Unassembled WGS sequence"/>
</dbReference>
<gene>
    <name evidence="2" type="ORF">DWB85_17350</name>
</gene>
<feature type="transmembrane region" description="Helical" evidence="1">
    <location>
        <begin position="430"/>
        <end position="448"/>
    </location>
</feature>
<keyword evidence="3" id="KW-1185">Reference proteome</keyword>
<dbReference type="InterPro" id="IPR001036">
    <property type="entry name" value="Acrflvin-R"/>
</dbReference>
<name>A0A3L7DTU9_9GAMM</name>
<dbReference type="Pfam" id="PF00873">
    <property type="entry name" value="ACR_tran"/>
    <property type="match status" value="1"/>
</dbReference>
<feature type="transmembrane region" description="Helical" evidence="1">
    <location>
        <begin position="882"/>
        <end position="900"/>
    </location>
</feature>
<feature type="transmembrane region" description="Helical" evidence="1">
    <location>
        <begin position="856"/>
        <end position="875"/>
    </location>
</feature>
<dbReference type="GO" id="GO:0005886">
    <property type="term" value="C:plasma membrane"/>
    <property type="evidence" value="ECO:0007669"/>
    <property type="project" value="TreeGrafter"/>
</dbReference>
<feature type="transmembrane region" description="Helical" evidence="1">
    <location>
        <begin position="386"/>
        <end position="409"/>
    </location>
</feature>
<organism evidence="2 3">
    <name type="scientific">Seongchinamella sediminis</name>
    <dbReference type="NCBI Taxonomy" id="2283635"/>
    <lineage>
        <taxon>Bacteria</taxon>
        <taxon>Pseudomonadati</taxon>
        <taxon>Pseudomonadota</taxon>
        <taxon>Gammaproteobacteria</taxon>
        <taxon>Cellvibrionales</taxon>
        <taxon>Halieaceae</taxon>
        <taxon>Seongchinamella</taxon>
    </lineage>
</organism>
<protein>
    <submittedName>
        <fullName evidence="2">Efflux RND transporter permease subunit</fullName>
    </submittedName>
</protein>
<dbReference type="RefSeq" id="WP_117957063.1">
    <property type="nucleotide sequence ID" value="NZ_QRAN01000025.1"/>
</dbReference>
<evidence type="ECO:0000313" key="2">
    <source>
        <dbReference type="EMBL" id="RLQ20516.1"/>
    </source>
</evidence>
<feature type="transmembrane region" description="Helical" evidence="1">
    <location>
        <begin position="983"/>
        <end position="1007"/>
    </location>
</feature>
<keyword evidence="1" id="KW-0812">Transmembrane</keyword>
<dbReference type="Gene3D" id="3.30.2090.10">
    <property type="entry name" value="Multidrug efflux transporter AcrB TolC docking domain, DN and DC subdomains"/>
    <property type="match status" value="2"/>
</dbReference>
<feature type="transmembrane region" description="Helical" evidence="1">
    <location>
        <begin position="356"/>
        <end position="374"/>
    </location>
</feature>
<accession>A0A3L7DTU9</accession>
<feature type="transmembrane region" description="Helical" evidence="1">
    <location>
        <begin position="460"/>
        <end position="483"/>
    </location>
</feature>
<reference evidence="2 3" key="1">
    <citation type="submission" date="2018-07" db="EMBL/GenBank/DDBJ databases">
        <title>Halioglobus sp. genome submission.</title>
        <authorList>
            <person name="Ye M.-Q."/>
            <person name="Du Z.-J."/>
        </authorList>
    </citation>
    <scope>NUCLEOTIDE SEQUENCE [LARGE SCALE GENOMIC DNA]</scope>
    <source>
        <strain evidence="2 3">U0301</strain>
    </source>
</reference>
<dbReference type="SUPFAM" id="SSF82693">
    <property type="entry name" value="Multidrug efflux transporter AcrB pore domain, PN1, PN2, PC1 and PC2 subdomains"/>
    <property type="match status" value="2"/>
</dbReference>
<sequence>MAIAEYSVRNRTVSWMVLLLLIVGGSYAFVELGRLEDPPFTRKDAMIISAYPGATAEEVELELSYPLETAIRQLAEVHTVRSTSRAGLSQIIVEMDKEMPQHKVDQMWDRLRRKVADVAGSLPSGATAPRVYDDYGDVFGITLMVSGENYEFSELKHYVDVLKRELEMLDGVGRVNLFGEQQEQIFVEISLEKLAALNLDMHRVVGFLTQQNSVLDAGRVTVNGEFMHLRLAGLEMEIDPIVHGRDSGQLIRLSDVATIHRGYQEIPAHLIRMNGQEALALGISFADGVNVVDVGHRIDQRLAELRPYRPAGINVESLYNQPHEVNKSIRIFLVNVGTSVLVVIGALLLTMGWRAGLVVGLTLLLTVLGTFILMKVDGWQLHRLSLGALIIALGMLVDNAIVVVEGAMVGVTRGVSKREACFRVVRQTRWPLLAATVIAVLAFTPFGLSDQDSGQIMKPMFWVLTYSLLLSWILAVSITPFLADLLLRDVQPGVDGQDDPYRGWTYSLYRKILDAALRFRKTVIVLMVLALAISVGGLGQVKKAFFTPSNTPIFYMDMWLPYGTDIRATLAEVEKAEQWVAGLDGVEFVAASVGRGAPRFFMTYLPEQSYENFAQLQVRADSPGRVRELMHEVELGMYQRFPRVNHQMRHMVFGPPARSEIQARFRGPDPEVLRDLGARAAAVIRADDAARSVYLDWQERNKELAPLVNEPEARRLGISNEEIAGNLKIAFGGAPVGLYRDGSRMLPIVVRLPEKERGDFDRIEHMRLWSPSLQTYVPIQQVVSRVDIRWTDGLIMRRDRQRTLTTMASFDKFSGETAGELFERIRPGVEAIPLPPGYSLEWGGEYENSQRSLKGAFGKLPLALLLMFILTVLLFNSLRRSLVIWFTVPLALVGVAVGLLSTSMPLTFPAILGFLALIGMILKNGIVLVEQVMVELEAGKGVFDAVHDSAVSRVRPVSMAAATTVLAMVPLVTDPFFGSMAVVFIFGLGFATVLTLFVVPVLYLSLLGRSGPE</sequence>
<feature type="transmembrane region" description="Helical" evidence="1">
    <location>
        <begin position="906"/>
        <end position="929"/>
    </location>
</feature>
<dbReference type="SUPFAM" id="SSF82866">
    <property type="entry name" value="Multidrug efflux transporter AcrB transmembrane domain"/>
    <property type="match status" value="2"/>
</dbReference>
<feature type="transmembrane region" description="Helical" evidence="1">
    <location>
        <begin position="957"/>
        <end position="977"/>
    </location>
</feature>
<feature type="transmembrane region" description="Helical" evidence="1">
    <location>
        <begin position="329"/>
        <end position="349"/>
    </location>
</feature>
<keyword evidence="1" id="KW-1133">Transmembrane helix</keyword>